<feature type="transmembrane region" description="Helical" evidence="7">
    <location>
        <begin position="468"/>
        <end position="488"/>
    </location>
</feature>
<dbReference type="KEGG" id="slb:AWJ20_2160"/>
<dbReference type="InterPro" id="IPR036640">
    <property type="entry name" value="ABC1_TM_sf"/>
</dbReference>
<evidence type="ECO:0000256" key="6">
    <source>
        <dbReference type="ARBA" id="ARBA00023136"/>
    </source>
</evidence>
<dbReference type="EMBL" id="CP014503">
    <property type="protein sequence ID" value="ANB14562.1"/>
    <property type="molecule type" value="Genomic_DNA"/>
</dbReference>
<dbReference type="InterPro" id="IPR003593">
    <property type="entry name" value="AAA+_ATPase"/>
</dbReference>
<keyword evidence="2 7" id="KW-0812">Transmembrane</keyword>
<dbReference type="PROSITE" id="PS50929">
    <property type="entry name" value="ABC_TM1F"/>
    <property type="match status" value="1"/>
</dbReference>
<comment type="subcellular location">
    <subcellularLocation>
        <location evidence="1">Membrane</location>
        <topology evidence="1">Multi-pass membrane protein</topology>
    </subcellularLocation>
</comment>
<dbReference type="SMART" id="SM00382">
    <property type="entry name" value="AAA"/>
    <property type="match status" value="2"/>
</dbReference>
<dbReference type="InterPro" id="IPR011527">
    <property type="entry name" value="ABC1_TM_dom"/>
</dbReference>
<dbReference type="GeneID" id="30034041"/>
<dbReference type="OrthoDB" id="6500128at2759"/>
<keyword evidence="5 7" id="KW-1133">Transmembrane helix</keyword>
<dbReference type="GO" id="GO:0016887">
    <property type="term" value="F:ATP hydrolysis activity"/>
    <property type="evidence" value="ECO:0007669"/>
    <property type="project" value="InterPro"/>
</dbReference>
<feature type="transmembrane region" description="Helical" evidence="7">
    <location>
        <begin position="441"/>
        <end position="462"/>
    </location>
</feature>
<protein>
    <submittedName>
        <fullName evidence="10">ATP-binding cassette alpha-factor transporter STE6</fullName>
    </submittedName>
</protein>
<dbReference type="SUPFAM" id="SSF52540">
    <property type="entry name" value="P-loop containing nucleoside triphosphate hydrolases"/>
    <property type="match status" value="2"/>
</dbReference>
<keyword evidence="6 7" id="KW-0472">Membrane</keyword>
<evidence type="ECO:0000256" key="3">
    <source>
        <dbReference type="ARBA" id="ARBA00022741"/>
    </source>
</evidence>
<evidence type="ECO:0000256" key="5">
    <source>
        <dbReference type="ARBA" id="ARBA00022989"/>
    </source>
</evidence>
<keyword evidence="3" id="KW-0547">Nucleotide-binding</keyword>
<evidence type="ECO:0000256" key="4">
    <source>
        <dbReference type="ARBA" id="ARBA00022840"/>
    </source>
</evidence>
<dbReference type="GO" id="GO:0016020">
    <property type="term" value="C:membrane"/>
    <property type="evidence" value="ECO:0007669"/>
    <property type="project" value="UniProtKB-SubCell"/>
</dbReference>
<feature type="transmembrane region" description="Helical" evidence="7">
    <location>
        <begin position="584"/>
        <end position="601"/>
    </location>
</feature>
<dbReference type="PANTHER" id="PTHR43394">
    <property type="entry name" value="ATP-DEPENDENT PERMEASE MDL1, MITOCHONDRIAL"/>
    <property type="match status" value="1"/>
</dbReference>
<dbReference type="SUPFAM" id="SSF90123">
    <property type="entry name" value="ABC transporter transmembrane region"/>
    <property type="match status" value="1"/>
</dbReference>
<dbReference type="InterPro" id="IPR027417">
    <property type="entry name" value="P-loop_NTPase"/>
</dbReference>
<dbReference type="Pfam" id="PF00005">
    <property type="entry name" value="ABC_tran"/>
    <property type="match status" value="2"/>
</dbReference>
<evidence type="ECO:0000259" key="9">
    <source>
        <dbReference type="PROSITE" id="PS50929"/>
    </source>
</evidence>
<dbReference type="Proteomes" id="UP000189580">
    <property type="component" value="Chromosome b"/>
</dbReference>
<dbReference type="Pfam" id="PF00664">
    <property type="entry name" value="ABC_membrane"/>
    <property type="match status" value="1"/>
</dbReference>
<evidence type="ECO:0000313" key="11">
    <source>
        <dbReference type="Proteomes" id="UP000189580"/>
    </source>
</evidence>
<dbReference type="Gene3D" id="1.20.1560.10">
    <property type="entry name" value="ABC transporter type 1, transmembrane domain"/>
    <property type="match status" value="1"/>
</dbReference>
<accession>A0A167EX52</accession>
<feature type="domain" description="ABC transporter" evidence="8">
    <location>
        <begin position="645"/>
        <end position="878"/>
    </location>
</feature>
<feature type="transmembrane region" description="Helical" evidence="7">
    <location>
        <begin position="325"/>
        <end position="348"/>
    </location>
</feature>
<dbReference type="InterPro" id="IPR017871">
    <property type="entry name" value="ABC_transporter-like_CS"/>
</dbReference>
<dbReference type="PROSITE" id="PS00211">
    <property type="entry name" value="ABC_TRANSPORTER_1"/>
    <property type="match status" value="1"/>
</dbReference>
<evidence type="ECO:0000256" key="2">
    <source>
        <dbReference type="ARBA" id="ARBA00022692"/>
    </source>
</evidence>
<dbReference type="PROSITE" id="PS50893">
    <property type="entry name" value="ABC_TRANSPORTER_2"/>
    <property type="match status" value="2"/>
</dbReference>
<evidence type="ECO:0000259" key="8">
    <source>
        <dbReference type="PROSITE" id="PS50893"/>
    </source>
</evidence>
<proteinExistence type="predicted"/>
<evidence type="ECO:0000313" key="10">
    <source>
        <dbReference type="EMBL" id="ANB14562.1"/>
    </source>
</evidence>
<sequence length="878" mass="98479">MCHILITIKINFKYPTRNEMILDGFNINIKAGQLSFIVGRSGSGKSTLGHILLKQYERASGAIFIDGLVFDTISPRWLCDNIFVVEQQSILFDVSIDENIKLAASRATNTESIRNACDQFFVSEFVGELPQGWKTNAGLQGKNLSGGQKQRISLARARLRNTPIMIFDESFSALDPQMRAKCLEEIRKYRADKTTIIITHELAQINPDDYLYIMESGNIVEHGLRKDLEADSARLNFLADLSNSSNRASEDLSFSENWFPDLPSKRHSRVDESIAHRRQSTIDPYNQFISEDEQIDSKVQAWKSKKRISTTKLLFQLINSLPNKIVFGIGIVSAVLNAITNPLFSFAFSNLLNGIIYQKQMGTSDYSLTRWTVIVIAIAIGDGITTYGRTALDIASETWLRHARVRSLRNILDRELLDLNTDTESSLTSLLMNDSESVRLLVSRFTSGVISCVILGVFAIVWSMISGWQLSLVGLSFIPCFYFSSAWYKSIVTKWEALYREETTSVIGLIDEVVAGIKSVKLLALENYFKKEVDKREMTLNAIAFRRAIFIGLGFGVNQIFMYITQAIILYYGMTLISDGKYSVQQAMMVFTLLIFSLVTLEQTVGTIPILSNGFETCREILDLMKRSPSMEKAKAHYDITKGSIKFENVGFWYSSTTSTEDSELEGSGTSPVLLNFNLEVNSNEVVAITGRSGCGKSTLARLVTKLYSPQRGTISVDGNDISDLSTRSLRKKIAIVSQMPLSFFEGTIADNLRYGMKDDRTTPERQQMDLMRQACRESGLDEFIMSLEEGYETKMGSSSSSGSLLSGGQLQRLGIARALLRSPKILILDECTSALDAESIDIIKQMIKYHRTVRDMTIIIITHQEEMTDGVDRVIKM</sequence>
<dbReference type="InterPro" id="IPR003439">
    <property type="entry name" value="ABC_transporter-like_ATP-bd"/>
</dbReference>
<feature type="transmembrane region" description="Helical" evidence="7">
    <location>
        <begin position="548"/>
        <end position="572"/>
    </location>
</feature>
<evidence type="ECO:0000256" key="7">
    <source>
        <dbReference type="SAM" id="Phobius"/>
    </source>
</evidence>
<dbReference type="PANTHER" id="PTHR43394:SF1">
    <property type="entry name" value="ATP-BINDING CASSETTE SUB-FAMILY B MEMBER 10, MITOCHONDRIAL"/>
    <property type="match status" value="1"/>
</dbReference>
<dbReference type="Gene3D" id="3.40.50.300">
    <property type="entry name" value="P-loop containing nucleotide triphosphate hydrolases"/>
    <property type="match status" value="2"/>
</dbReference>
<dbReference type="RefSeq" id="XP_018737039.1">
    <property type="nucleotide sequence ID" value="XM_018879090.1"/>
</dbReference>
<dbReference type="CDD" id="cd18578">
    <property type="entry name" value="ABC_6TM_Pgp_ABCB1_D2_like"/>
    <property type="match status" value="1"/>
</dbReference>
<dbReference type="InterPro" id="IPR039421">
    <property type="entry name" value="Type_1_exporter"/>
</dbReference>
<organism evidence="10 11">
    <name type="scientific">Sugiyamaella lignohabitans</name>
    <dbReference type="NCBI Taxonomy" id="796027"/>
    <lineage>
        <taxon>Eukaryota</taxon>
        <taxon>Fungi</taxon>
        <taxon>Dikarya</taxon>
        <taxon>Ascomycota</taxon>
        <taxon>Saccharomycotina</taxon>
        <taxon>Dipodascomycetes</taxon>
        <taxon>Dipodascales</taxon>
        <taxon>Trichomonascaceae</taxon>
        <taxon>Sugiyamaella</taxon>
    </lineage>
</organism>
<keyword evidence="11" id="KW-1185">Reference proteome</keyword>
<name>A0A167EX52_9ASCO</name>
<evidence type="ECO:0000256" key="1">
    <source>
        <dbReference type="ARBA" id="ARBA00004141"/>
    </source>
</evidence>
<dbReference type="GO" id="GO:0015421">
    <property type="term" value="F:ABC-type oligopeptide transporter activity"/>
    <property type="evidence" value="ECO:0007669"/>
    <property type="project" value="TreeGrafter"/>
</dbReference>
<gene>
    <name evidence="10" type="primary">STE6</name>
    <name evidence="10" type="ORF">AWJ20_2160</name>
</gene>
<dbReference type="AlphaFoldDB" id="A0A167EX52"/>
<feature type="domain" description="ABC transporter" evidence="8">
    <location>
        <begin position="5"/>
        <end position="241"/>
    </location>
</feature>
<feature type="domain" description="ABC transmembrane type-1" evidence="9">
    <location>
        <begin position="329"/>
        <end position="613"/>
    </location>
</feature>
<keyword evidence="4 10" id="KW-0067">ATP-binding</keyword>
<reference evidence="10 11" key="1">
    <citation type="submission" date="2016-02" db="EMBL/GenBank/DDBJ databases">
        <title>Complete genome sequence and transcriptome regulation of the pentose utilising yeast Sugiyamaella lignohabitans.</title>
        <authorList>
            <person name="Bellasio M."/>
            <person name="Peymann A."/>
            <person name="Valli M."/>
            <person name="Sipitzky M."/>
            <person name="Graf A."/>
            <person name="Sauer M."/>
            <person name="Marx H."/>
            <person name="Mattanovich D."/>
        </authorList>
    </citation>
    <scope>NUCLEOTIDE SEQUENCE [LARGE SCALE GENOMIC DNA]</scope>
    <source>
        <strain evidence="10 11">CBS 10342</strain>
    </source>
</reference>
<dbReference type="GO" id="GO:0005524">
    <property type="term" value="F:ATP binding"/>
    <property type="evidence" value="ECO:0007669"/>
    <property type="project" value="UniProtKB-KW"/>
</dbReference>